<proteinExistence type="predicted"/>
<evidence type="ECO:0000256" key="1">
    <source>
        <dbReference type="SAM" id="MobiDB-lite"/>
    </source>
</evidence>
<keyword evidence="3" id="KW-1185">Reference proteome</keyword>
<dbReference type="Proteomes" id="UP001153076">
    <property type="component" value="Unassembled WGS sequence"/>
</dbReference>
<reference evidence="2" key="1">
    <citation type="submission" date="2022-04" db="EMBL/GenBank/DDBJ databases">
        <title>Carnegiea gigantea Genome sequencing and assembly v2.</title>
        <authorList>
            <person name="Copetti D."/>
            <person name="Sanderson M.J."/>
            <person name="Burquez A."/>
            <person name="Wojciechowski M.F."/>
        </authorList>
    </citation>
    <scope>NUCLEOTIDE SEQUENCE</scope>
    <source>
        <strain evidence="2">SGP5-SGP5p</strain>
        <tissue evidence="2">Aerial part</tissue>
    </source>
</reference>
<sequence>MATVLWHPGLLSFMVRCRNPTVQRHSLLVTLAALNGRRWLKLHQLRVLTLGLSLVAVLHVLNPSRRLEVQVSLGAPKRTQCSRHAHDDIPNPRPWSTFQRQPLLWSGLSPVGTASLSSRPPRPPSPSLASPSSISGSDGANDQDLANSSTKARLAEESPPKNSAVEARVFNEGSLGPAGSWRPPYLVRGRAVSRSLMLDTPLDPFVFQGWGPGPQTCASKCHSRVLPVFDPRSLAGTQVRAVQ</sequence>
<gene>
    <name evidence="2" type="ORF">Cgig2_006430</name>
</gene>
<name>A0A9Q1GJ85_9CARY</name>
<comment type="caution">
    <text evidence="2">The sequence shown here is derived from an EMBL/GenBank/DDBJ whole genome shotgun (WGS) entry which is preliminary data.</text>
</comment>
<feature type="region of interest" description="Disordered" evidence="1">
    <location>
        <begin position="112"/>
        <end position="164"/>
    </location>
</feature>
<dbReference type="AlphaFoldDB" id="A0A9Q1GJ85"/>
<evidence type="ECO:0000313" key="2">
    <source>
        <dbReference type="EMBL" id="KAJ8422122.1"/>
    </source>
</evidence>
<dbReference type="EMBL" id="JAKOGI010002382">
    <property type="protein sequence ID" value="KAJ8422122.1"/>
    <property type="molecule type" value="Genomic_DNA"/>
</dbReference>
<protein>
    <submittedName>
        <fullName evidence="2">Uncharacterized protein</fullName>
    </submittedName>
</protein>
<organism evidence="2 3">
    <name type="scientific">Carnegiea gigantea</name>
    <dbReference type="NCBI Taxonomy" id="171969"/>
    <lineage>
        <taxon>Eukaryota</taxon>
        <taxon>Viridiplantae</taxon>
        <taxon>Streptophyta</taxon>
        <taxon>Embryophyta</taxon>
        <taxon>Tracheophyta</taxon>
        <taxon>Spermatophyta</taxon>
        <taxon>Magnoliopsida</taxon>
        <taxon>eudicotyledons</taxon>
        <taxon>Gunneridae</taxon>
        <taxon>Pentapetalae</taxon>
        <taxon>Caryophyllales</taxon>
        <taxon>Cactineae</taxon>
        <taxon>Cactaceae</taxon>
        <taxon>Cactoideae</taxon>
        <taxon>Echinocereeae</taxon>
        <taxon>Carnegiea</taxon>
    </lineage>
</organism>
<evidence type="ECO:0000313" key="3">
    <source>
        <dbReference type="Proteomes" id="UP001153076"/>
    </source>
</evidence>
<accession>A0A9Q1GJ85</accession>
<feature type="compositionally biased region" description="Polar residues" evidence="1">
    <location>
        <begin position="134"/>
        <end position="151"/>
    </location>
</feature>